<accession>A0AB73T1D0</accession>
<evidence type="ECO:0000256" key="3">
    <source>
        <dbReference type="ARBA" id="ARBA00022679"/>
    </source>
</evidence>
<evidence type="ECO:0000256" key="5">
    <source>
        <dbReference type="SAM" id="Phobius"/>
    </source>
</evidence>
<dbReference type="SUPFAM" id="SSF53448">
    <property type="entry name" value="Nucleotide-diphospho-sugar transferases"/>
    <property type="match status" value="1"/>
</dbReference>
<evidence type="ECO:0000313" key="6">
    <source>
        <dbReference type="EMBL" id="PWJ74064.1"/>
    </source>
</evidence>
<dbReference type="Pfam" id="PF13641">
    <property type="entry name" value="Glyco_tranf_2_3"/>
    <property type="match status" value="1"/>
</dbReference>
<sequence>MSFIDLLSLFAIIAIWLLMIMNVILSVGGFIYYMQVGKGDGRIPLEKYPMVSVLVPAHNESIVIMRTVRSLLRFTYPKELYEIIVINDNSNDNTSEMLKGLQREFPGHKLIVINTGPEVGGTGKSNALNIGFSMARGEVIAIYDADNTPEPDALTILVENLMSDDKLGAVIGKFRTRNKYASLLSRFVNIETLAYQCMNQAGRYFFFKLCTIPGTNYVIRRSIIEEIGGWDTKALSEDTEISFRLYRMGYYIKQMPLAVTWEQEPHLMKVWFKQRTRWAKGNIYVLLKNFRYGFDKTAGPMRLDVFYYTIVYVLMLSSLIISDIIFFSGILGFVHITLGGFSSLLWGMAILVFVVNIMLTLVTEKNEFSLESVILSFLMLFTYAKLWVFVVLKAVWLSITDQVFHKEVMWDKTVRYVEMAASKEDDQDMEDFLDKKSRRKKNGKK</sequence>
<evidence type="ECO:0000256" key="4">
    <source>
        <dbReference type="SAM" id="MobiDB-lite"/>
    </source>
</evidence>
<dbReference type="GO" id="GO:0016757">
    <property type="term" value="F:glycosyltransferase activity"/>
    <property type="evidence" value="ECO:0007669"/>
    <property type="project" value="UniProtKB-KW"/>
</dbReference>
<protein>
    <submittedName>
        <fullName evidence="6">Cellulose synthase/poly-beta-1,6-N-acetylglucosamine synthase-like glycosyltransferase</fullName>
    </submittedName>
</protein>
<feature type="transmembrane region" description="Helical" evidence="5">
    <location>
        <begin position="374"/>
        <end position="399"/>
    </location>
</feature>
<evidence type="ECO:0000313" key="7">
    <source>
        <dbReference type="Proteomes" id="UP000245412"/>
    </source>
</evidence>
<dbReference type="AlphaFoldDB" id="A0AB73T1D0"/>
<evidence type="ECO:0000256" key="2">
    <source>
        <dbReference type="ARBA" id="ARBA00022676"/>
    </source>
</evidence>
<organism evidence="6 7">
    <name type="scientific">Murimonas intestini</name>
    <dbReference type="NCBI Taxonomy" id="1337051"/>
    <lineage>
        <taxon>Bacteria</taxon>
        <taxon>Bacillati</taxon>
        <taxon>Bacillota</taxon>
        <taxon>Clostridia</taxon>
        <taxon>Lachnospirales</taxon>
        <taxon>Lachnospiraceae</taxon>
        <taxon>Murimonas</taxon>
    </lineage>
</organism>
<keyword evidence="2" id="KW-0328">Glycosyltransferase</keyword>
<reference evidence="6 7" key="1">
    <citation type="submission" date="2018-05" db="EMBL/GenBank/DDBJ databases">
        <authorList>
            <person name="Goeker M."/>
            <person name="Huntemann M."/>
            <person name="Clum A."/>
            <person name="Pillay M."/>
            <person name="Palaniappan K."/>
            <person name="Varghese N."/>
            <person name="Mikhailova N."/>
            <person name="Stamatis D."/>
            <person name="Reddy T."/>
            <person name="Daum C."/>
            <person name="Shapiro N."/>
            <person name="Ivanova N."/>
            <person name="Kyrpides N."/>
            <person name="Woyke T."/>
        </authorList>
    </citation>
    <scope>NUCLEOTIDE SEQUENCE [LARGE SCALE GENOMIC DNA]</scope>
    <source>
        <strain evidence="6 7">DSM 26524</strain>
    </source>
</reference>
<keyword evidence="5" id="KW-0812">Transmembrane</keyword>
<dbReference type="PANTHER" id="PTHR43630">
    <property type="entry name" value="POLY-BETA-1,6-N-ACETYL-D-GLUCOSAMINE SYNTHASE"/>
    <property type="match status" value="1"/>
</dbReference>
<feature type="transmembrane region" description="Helical" evidence="5">
    <location>
        <begin position="305"/>
        <end position="338"/>
    </location>
</feature>
<dbReference type="RefSeq" id="WP_109747403.1">
    <property type="nucleotide sequence ID" value="NZ_JANKBI010000009.1"/>
</dbReference>
<feature type="transmembrane region" description="Helical" evidence="5">
    <location>
        <begin position="344"/>
        <end position="362"/>
    </location>
</feature>
<keyword evidence="5" id="KW-1133">Transmembrane helix</keyword>
<feature type="compositionally biased region" description="Basic residues" evidence="4">
    <location>
        <begin position="436"/>
        <end position="445"/>
    </location>
</feature>
<gene>
    <name evidence="6" type="ORF">C7383_110104</name>
</gene>
<feature type="region of interest" description="Disordered" evidence="4">
    <location>
        <begin position="425"/>
        <end position="445"/>
    </location>
</feature>
<dbReference type="Gene3D" id="3.90.550.10">
    <property type="entry name" value="Spore Coat Polysaccharide Biosynthesis Protein SpsA, Chain A"/>
    <property type="match status" value="1"/>
</dbReference>
<proteinExistence type="inferred from homology"/>
<dbReference type="Proteomes" id="UP000245412">
    <property type="component" value="Unassembled WGS sequence"/>
</dbReference>
<keyword evidence="5" id="KW-0472">Membrane</keyword>
<dbReference type="CDD" id="cd06423">
    <property type="entry name" value="CESA_like"/>
    <property type="match status" value="1"/>
</dbReference>
<evidence type="ECO:0000256" key="1">
    <source>
        <dbReference type="ARBA" id="ARBA00006739"/>
    </source>
</evidence>
<comment type="similarity">
    <text evidence="1">Belongs to the glycosyltransferase 2 family.</text>
</comment>
<comment type="caution">
    <text evidence="6">The sequence shown here is derived from an EMBL/GenBank/DDBJ whole genome shotgun (WGS) entry which is preliminary data.</text>
</comment>
<feature type="transmembrane region" description="Helical" evidence="5">
    <location>
        <begin position="6"/>
        <end position="33"/>
    </location>
</feature>
<name>A0AB73T1D0_9FIRM</name>
<dbReference type="EMBL" id="QGGY01000010">
    <property type="protein sequence ID" value="PWJ74064.1"/>
    <property type="molecule type" value="Genomic_DNA"/>
</dbReference>
<dbReference type="InterPro" id="IPR029044">
    <property type="entry name" value="Nucleotide-diphossugar_trans"/>
</dbReference>
<keyword evidence="7" id="KW-1185">Reference proteome</keyword>
<dbReference type="PANTHER" id="PTHR43630:SF1">
    <property type="entry name" value="POLY-BETA-1,6-N-ACETYL-D-GLUCOSAMINE SYNTHASE"/>
    <property type="match status" value="1"/>
</dbReference>
<keyword evidence="3" id="KW-0808">Transferase</keyword>